<comment type="caution">
    <text evidence="2">The sequence shown here is derived from an EMBL/GenBank/DDBJ whole genome shotgun (WGS) entry which is preliminary data.</text>
</comment>
<gene>
    <name evidence="2" type="ORF">PFISCL1PPCAC_11880</name>
</gene>
<protein>
    <submittedName>
        <fullName evidence="2">Uncharacterized protein</fullName>
    </submittedName>
</protein>
<dbReference type="AlphaFoldDB" id="A0AAV5VMF0"/>
<feature type="non-terminal residue" evidence="2">
    <location>
        <position position="111"/>
    </location>
</feature>
<sequence>VVSIRHVQCHSTKIISSVLRALERLSKGEGREAIPESRGNEQSRSRMRRQAREAEYGRQRAVGDHIALMEPVWRPLREERQNGAATVHCSYRCSHRRLNLLIDRQTRRSVP</sequence>
<organism evidence="2 3">
    <name type="scientific">Pristionchus fissidentatus</name>
    <dbReference type="NCBI Taxonomy" id="1538716"/>
    <lineage>
        <taxon>Eukaryota</taxon>
        <taxon>Metazoa</taxon>
        <taxon>Ecdysozoa</taxon>
        <taxon>Nematoda</taxon>
        <taxon>Chromadorea</taxon>
        <taxon>Rhabditida</taxon>
        <taxon>Rhabditina</taxon>
        <taxon>Diplogasteromorpha</taxon>
        <taxon>Diplogasteroidea</taxon>
        <taxon>Neodiplogasteridae</taxon>
        <taxon>Pristionchus</taxon>
    </lineage>
</organism>
<feature type="region of interest" description="Disordered" evidence="1">
    <location>
        <begin position="28"/>
        <end position="58"/>
    </location>
</feature>
<reference evidence="2" key="1">
    <citation type="submission" date="2023-10" db="EMBL/GenBank/DDBJ databases">
        <title>Genome assembly of Pristionchus species.</title>
        <authorList>
            <person name="Yoshida K."/>
            <person name="Sommer R.J."/>
        </authorList>
    </citation>
    <scope>NUCLEOTIDE SEQUENCE</scope>
    <source>
        <strain evidence="2">RS5133</strain>
    </source>
</reference>
<proteinExistence type="predicted"/>
<evidence type="ECO:0000313" key="3">
    <source>
        <dbReference type="Proteomes" id="UP001432322"/>
    </source>
</evidence>
<evidence type="ECO:0000313" key="2">
    <source>
        <dbReference type="EMBL" id="GMT20583.1"/>
    </source>
</evidence>
<dbReference type="EMBL" id="BTSY01000003">
    <property type="protein sequence ID" value="GMT20583.1"/>
    <property type="molecule type" value="Genomic_DNA"/>
</dbReference>
<name>A0AAV5VMF0_9BILA</name>
<dbReference type="Proteomes" id="UP001432322">
    <property type="component" value="Unassembled WGS sequence"/>
</dbReference>
<accession>A0AAV5VMF0</accession>
<evidence type="ECO:0000256" key="1">
    <source>
        <dbReference type="SAM" id="MobiDB-lite"/>
    </source>
</evidence>
<feature type="non-terminal residue" evidence="2">
    <location>
        <position position="1"/>
    </location>
</feature>
<keyword evidence="3" id="KW-1185">Reference proteome</keyword>